<sequence length="256" mass="26746">MDQLTDALRELDPPLPPSSVDLDAVVRRAHRHRRRTRAFVTAVVAALALALAVTVPLDGGGAGDDSAAQLAACVPAVGGGASEPSADEVIAQARARLRTVEGSKLAMVFEGPLRQALPGATLLDAVTCTPGVWFRPEAGGFRARVHIVDAAGAAHLEAWVVRQPAPAGRACVRDVETATCVREDQPDGTVVYRSRVDYGGGAVLLTVDTYRPDGVHVRMSAGNFLATGGPVTTTRPVPPLDETALAALTQIERLTL</sequence>
<evidence type="ECO:0000313" key="2">
    <source>
        <dbReference type="EMBL" id="GIG49513.1"/>
    </source>
</evidence>
<evidence type="ECO:0000256" key="1">
    <source>
        <dbReference type="SAM" id="Phobius"/>
    </source>
</evidence>
<keyword evidence="3" id="KW-1185">Reference proteome</keyword>
<dbReference type="Proteomes" id="UP000660611">
    <property type="component" value="Unassembled WGS sequence"/>
</dbReference>
<dbReference type="RefSeq" id="WP_203851189.1">
    <property type="nucleotide sequence ID" value="NZ_BAAAVW010000024.1"/>
</dbReference>
<keyword evidence="1" id="KW-1133">Transmembrane helix</keyword>
<feature type="transmembrane region" description="Helical" evidence="1">
    <location>
        <begin position="38"/>
        <end position="57"/>
    </location>
</feature>
<organism evidence="2 3">
    <name type="scientific">Dactylosporangium siamense</name>
    <dbReference type="NCBI Taxonomy" id="685454"/>
    <lineage>
        <taxon>Bacteria</taxon>
        <taxon>Bacillati</taxon>
        <taxon>Actinomycetota</taxon>
        <taxon>Actinomycetes</taxon>
        <taxon>Micromonosporales</taxon>
        <taxon>Micromonosporaceae</taxon>
        <taxon>Dactylosporangium</taxon>
    </lineage>
</organism>
<accession>A0A919UGC2</accession>
<comment type="caution">
    <text evidence="2">The sequence shown here is derived from an EMBL/GenBank/DDBJ whole genome shotgun (WGS) entry which is preliminary data.</text>
</comment>
<dbReference type="AlphaFoldDB" id="A0A919UGC2"/>
<keyword evidence="1" id="KW-0472">Membrane</keyword>
<proteinExistence type="predicted"/>
<gene>
    <name evidence="2" type="ORF">Dsi01nite_075540</name>
</gene>
<evidence type="ECO:0000313" key="3">
    <source>
        <dbReference type="Proteomes" id="UP000660611"/>
    </source>
</evidence>
<keyword evidence="1" id="KW-0812">Transmembrane</keyword>
<reference evidence="2" key="1">
    <citation type="submission" date="2021-01" db="EMBL/GenBank/DDBJ databases">
        <title>Whole genome shotgun sequence of Dactylosporangium siamense NBRC 106093.</title>
        <authorList>
            <person name="Komaki H."/>
            <person name="Tamura T."/>
        </authorList>
    </citation>
    <scope>NUCLEOTIDE SEQUENCE</scope>
    <source>
        <strain evidence="2">NBRC 106093</strain>
    </source>
</reference>
<name>A0A919UGC2_9ACTN</name>
<dbReference type="EMBL" id="BONQ01000120">
    <property type="protein sequence ID" value="GIG49513.1"/>
    <property type="molecule type" value="Genomic_DNA"/>
</dbReference>
<protein>
    <submittedName>
        <fullName evidence="2">Uncharacterized protein</fullName>
    </submittedName>
</protein>